<keyword evidence="3 10" id="KW-0963">Cytoplasm</keyword>
<evidence type="ECO:0000259" key="11">
    <source>
        <dbReference type="PROSITE" id="PS50862"/>
    </source>
</evidence>
<dbReference type="EC" id="6.1.1.15" evidence="10"/>
<dbReference type="CDD" id="cd00779">
    <property type="entry name" value="ProRS_core_prok"/>
    <property type="match status" value="1"/>
</dbReference>
<protein>
    <recommendedName>
        <fullName evidence="10">Proline--tRNA ligase</fullName>
        <ecNumber evidence="10">6.1.1.15</ecNumber>
    </recommendedName>
    <alternativeName>
        <fullName evidence="10">Prolyl-tRNA synthetase</fullName>
        <shortName evidence="10">ProRS</shortName>
    </alternativeName>
</protein>
<dbReference type="Proteomes" id="UP000051378">
    <property type="component" value="Unassembled WGS sequence"/>
</dbReference>
<dbReference type="PRINTS" id="PR01046">
    <property type="entry name" value="TRNASYNTHPRO"/>
</dbReference>
<evidence type="ECO:0000256" key="5">
    <source>
        <dbReference type="ARBA" id="ARBA00022741"/>
    </source>
</evidence>
<dbReference type="GO" id="GO:0006433">
    <property type="term" value="P:prolyl-tRNA aminoacylation"/>
    <property type="evidence" value="ECO:0007669"/>
    <property type="project" value="UniProtKB-UniRule"/>
</dbReference>
<dbReference type="Pfam" id="PF00587">
    <property type="entry name" value="tRNA-synt_2b"/>
    <property type="match status" value="1"/>
</dbReference>
<dbReference type="InterPro" id="IPR023717">
    <property type="entry name" value="Pro-tRNA-Synthase_IIa_type1"/>
</dbReference>
<dbReference type="RefSeq" id="WP_056975112.1">
    <property type="nucleotide sequence ID" value="NZ_AYZL01000020.1"/>
</dbReference>
<proteinExistence type="inferred from homology"/>
<comment type="similarity">
    <text evidence="10">Belongs to the class-II aminoacyl-tRNA synthetase family. ProS type 1 subfamily.</text>
</comment>
<dbReference type="GO" id="GO:0005524">
    <property type="term" value="F:ATP binding"/>
    <property type="evidence" value="ECO:0007669"/>
    <property type="project" value="UniProtKB-UniRule"/>
</dbReference>
<dbReference type="Pfam" id="PF04073">
    <property type="entry name" value="tRNA_edit"/>
    <property type="match status" value="1"/>
</dbReference>
<dbReference type="NCBIfam" id="TIGR00409">
    <property type="entry name" value="proS_fam_II"/>
    <property type="match status" value="1"/>
</dbReference>
<dbReference type="PANTHER" id="PTHR42753:SF2">
    <property type="entry name" value="PROLINE--TRNA LIGASE"/>
    <property type="match status" value="1"/>
</dbReference>
<comment type="catalytic activity">
    <reaction evidence="9 10">
        <text>tRNA(Pro) + L-proline + ATP = L-prolyl-tRNA(Pro) + AMP + diphosphate</text>
        <dbReference type="Rhea" id="RHEA:14305"/>
        <dbReference type="Rhea" id="RHEA-COMP:9700"/>
        <dbReference type="Rhea" id="RHEA-COMP:9702"/>
        <dbReference type="ChEBI" id="CHEBI:30616"/>
        <dbReference type="ChEBI" id="CHEBI:33019"/>
        <dbReference type="ChEBI" id="CHEBI:60039"/>
        <dbReference type="ChEBI" id="CHEBI:78442"/>
        <dbReference type="ChEBI" id="CHEBI:78532"/>
        <dbReference type="ChEBI" id="CHEBI:456215"/>
        <dbReference type="EC" id="6.1.1.15"/>
    </reaction>
</comment>
<dbReference type="InterPro" id="IPR033730">
    <property type="entry name" value="ProRS_core_prok"/>
</dbReference>
<dbReference type="PANTHER" id="PTHR42753">
    <property type="entry name" value="MITOCHONDRIAL RIBOSOME PROTEIN L39/PROLYL-TRNA LIGASE FAMILY MEMBER"/>
    <property type="match status" value="1"/>
</dbReference>
<dbReference type="InterPro" id="IPR004154">
    <property type="entry name" value="Anticodon-bd"/>
</dbReference>
<dbReference type="PROSITE" id="PS50862">
    <property type="entry name" value="AA_TRNA_LIGASE_II"/>
    <property type="match status" value="1"/>
</dbReference>
<evidence type="ECO:0000256" key="10">
    <source>
        <dbReference type="HAMAP-Rule" id="MF_01569"/>
    </source>
</evidence>
<comment type="subcellular location">
    <subcellularLocation>
        <location evidence="1 10">Cytoplasm</location>
    </subcellularLocation>
</comment>
<dbReference type="InterPro" id="IPR002316">
    <property type="entry name" value="Pro-tRNA-ligase_IIa"/>
</dbReference>
<name>A0A0R2DSC6_9LACO</name>
<feature type="domain" description="Aminoacyl-transfer RNA synthetases class-II family profile" evidence="11">
    <location>
        <begin position="33"/>
        <end position="464"/>
    </location>
</feature>
<dbReference type="InterPro" id="IPR004500">
    <property type="entry name" value="Pro-tRNA-synth_IIa_bac-type"/>
</dbReference>
<evidence type="ECO:0000256" key="6">
    <source>
        <dbReference type="ARBA" id="ARBA00022840"/>
    </source>
</evidence>
<dbReference type="InterPro" id="IPR036754">
    <property type="entry name" value="YbaK/aa-tRNA-synt-asso_dom_sf"/>
</dbReference>
<keyword evidence="6 10" id="KW-0067">ATP-binding</keyword>
<dbReference type="STRING" id="1423744.FC86_GL000911"/>
<dbReference type="InterPro" id="IPR002314">
    <property type="entry name" value="aa-tRNA-synt_IIb"/>
</dbReference>
<keyword evidence="5 10" id="KW-0547">Nucleotide-binding</keyword>
<dbReference type="GO" id="GO:0004827">
    <property type="term" value="F:proline-tRNA ligase activity"/>
    <property type="evidence" value="ECO:0007669"/>
    <property type="project" value="UniProtKB-UniRule"/>
</dbReference>
<dbReference type="GO" id="GO:0002161">
    <property type="term" value="F:aminoacyl-tRNA deacylase activity"/>
    <property type="evidence" value="ECO:0007669"/>
    <property type="project" value="InterPro"/>
</dbReference>
<dbReference type="InterPro" id="IPR036621">
    <property type="entry name" value="Anticodon-bd_dom_sf"/>
</dbReference>
<dbReference type="Gene3D" id="3.90.960.10">
    <property type="entry name" value="YbaK/aminoacyl-tRNA synthetase-associated domain"/>
    <property type="match status" value="1"/>
</dbReference>
<dbReference type="InterPro" id="IPR006195">
    <property type="entry name" value="aa-tRNA-synth_II"/>
</dbReference>
<evidence type="ECO:0000256" key="4">
    <source>
        <dbReference type="ARBA" id="ARBA00022598"/>
    </source>
</evidence>
<dbReference type="GO" id="GO:0140096">
    <property type="term" value="F:catalytic activity, acting on a protein"/>
    <property type="evidence" value="ECO:0007669"/>
    <property type="project" value="UniProtKB-ARBA"/>
</dbReference>
<dbReference type="CDD" id="cd04334">
    <property type="entry name" value="ProRS-INS"/>
    <property type="match status" value="1"/>
</dbReference>
<dbReference type="InterPro" id="IPR007214">
    <property type="entry name" value="YbaK/aa-tRNA-synth-assoc-dom"/>
</dbReference>
<evidence type="ECO:0000256" key="3">
    <source>
        <dbReference type="ARBA" id="ARBA00022490"/>
    </source>
</evidence>
<evidence type="ECO:0000256" key="7">
    <source>
        <dbReference type="ARBA" id="ARBA00022917"/>
    </source>
</evidence>
<sequence length="564" mass="63372">MKQSKFFMPTLKETPSDAEAVSHQLMLRGGYVRQVTAGVYSYLPLANRVLSKVSQIIREEMEAIDSSEMMMPELLPASLWQKSGRYDSYGPNLFKLKDRHERDFILGPTHEETFTEIVAQEIKSYKRLPFSLFQIQTKFRDENRPRFGLLRGREFIMKDGYSFASNYEQLDQQYEDMKNAYLKIFARTGVEVKPIIGDAGAMGGSDSLEFGAPAAIGEDTIVYTDSGYAANIEMASSYFVKEENNAPLQDVEKVATPNIKTIADLADFLKISEKDIVKSVVYIADETPVLVLIRGDQEVNEVKLKNLLQVEDLRLATNDEQFELTQVKAGSIGPVGQNFAKEVIADCNVQNMANFVVGANETGFQLKNINLNRDFTPDNFADITVVKEGELDPTGKAELKFTRGIEIGHIFKLGTRYSEAMNAKFLDENGKAQPVIMGSYGIGVSRLLSAIIEQHHDDRGILWPKEVAPFEVHLIQMKMNNDEQTQISEKMYQDLQSKFEVLYDDRAERPGVKFADADLLGAPFRVIIGKKAAEGIVEVKNNQTKEAVELQISEVANYLKNEIG</sequence>
<dbReference type="Gene3D" id="3.40.50.800">
    <property type="entry name" value="Anticodon-binding domain"/>
    <property type="match status" value="1"/>
</dbReference>
<keyword evidence="7 10" id="KW-0648">Protein biosynthesis</keyword>
<dbReference type="SUPFAM" id="SSF55826">
    <property type="entry name" value="YbaK/ProRS associated domain"/>
    <property type="match status" value="1"/>
</dbReference>
<evidence type="ECO:0000256" key="2">
    <source>
        <dbReference type="ARBA" id="ARBA00011738"/>
    </source>
</evidence>
<dbReference type="NCBIfam" id="NF006625">
    <property type="entry name" value="PRK09194.1"/>
    <property type="match status" value="1"/>
</dbReference>
<dbReference type="PATRIC" id="fig|1423744.4.peg.936"/>
<organism evidence="12 13">
    <name type="scientific">Holzapfeliella floricola DSM 23037 = JCM 16512</name>
    <dbReference type="NCBI Taxonomy" id="1423744"/>
    <lineage>
        <taxon>Bacteria</taxon>
        <taxon>Bacillati</taxon>
        <taxon>Bacillota</taxon>
        <taxon>Bacilli</taxon>
        <taxon>Lactobacillales</taxon>
        <taxon>Lactobacillaceae</taxon>
        <taxon>Holzapfeliella</taxon>
    </lineage>
</organism>
<evidence type="ECO:0000256" key="1">
    <source>
        <dbReference type="ARBA" id="ARBA00004496"/>
    </source>
</evidence>
<accession>A0A0R2DSC6</accession>
<dbReference type="Gene3D" id="3.30.930.10">
    <property type="entry name" value="Bira Bifunctional Protein, Domain 2"/>
    <property type="match status" value="2"/>
</dbReference>
<comment type="domain">
    <text evidence="10">Consists of three domains: the N-terminal catalytic domain, the editing domain and the C-terminal anticodon-binding domain.</text>
</comment>
<dbReference type="InterPro" id="IPR044140">
    <property type="entry name" value="ProRS_anticodon_short"/>
</dbReference>
<dbReference type="GO" id="GO:0016740">
    <property type="term" value="F:transferase activity"/>
    <property type="evidence" value="ECO:0007669"/>
    <property type="project" value="UniProtKB-ARBA"/>
</dbReference>
<dbReference type="Pfam" id="PF03129">
    <property type="entry name" value="HGTP_anticodon"/>
    <property type="match status" value="1"/>
</dbReference>
<dbReference type="SUPFAM" id="SSF55681">
    <property type="entry name" value="Class II aaRS and biotin synthetases"/>
    <property type="match status" value="1"/>
</dbReference>
<reference evidence="12 13" key="1">
    <citation type="journal article" date="2015" name="Genome Announc.">
        <title>Expanding the biotechnology potential of lactobacilli through comparative genomics of 213 strains and associated genera.</title>
        <authorList>
            <person name="Sun Z."/>
            <person name="Harris H.M."/>
            <person name="McCann A."/>
            <person name="Guo C."/>
            <person name="Argimon S."/>
            <person name="Zhang W."/>
            <person name="Yang X."/>
            <person name="Jeffery I.B."/>
            <person name="Cooney J.C."/>
            <person name="Kagawa T.F."/>
            <person name="Liu W."/>
            <person name="Song Y."/>
            <person name="Salvetti E."/>
            <person name="Wrobel A."/>
            <person name="Rasinkangas P."/>
            <person name="Parkhill J."/>
            <person name="Rea M.C."/>
            <person name="O'Sullivan O."/>
            <person name="Ritari J."/>
            <person name="Douillard F.P."/>
            <person name="Paul Ross R."/>
            <person name="Yang R."/>
            <person name="Briner A.E."/>
            <person name="Felis G.E."/>
            <person name="de Vos W.M."/>
            <person name="Barrangou R."/>
            <person name="Klaenhammer T.R."/>
            <person name="Caufield P.W."/>
            <person name="Cui Y."/>
            <person name="Zhang H."/>
            <person name="O'Toole P.W."/>
        </authorList>
    </citation>
    <scope>NUCLEOTIDE SEQUENCE [LARGE SCALE GENOMIC DNA]</scope>
    <source>
        <strain evidence="12 13">DSM 23037</strain>
    </source>
</reference>
<gene>
    <name evidence="10" type="primary">proS</name>
    <name evidence="12" type="ORF">FC86_GL000911</name>
</gene>
<keyword evidence="4 10" id="KW-0436">Ligase</keyword>
<comment type="function">
    <text evidence="10">Catalyzes the attachment of proline to tRNA(Pro) in a two-step reaction: proline is first activated by ATP to form Pro-AMP and then transferred to the acceptor end of tRNA(Pro). As ProRS can inadvertently accommodate and process non-cognate amino acids such as alanine and cysteine, to avoid such errors it has two additional distinct editing activities against alanine. One activity is designated as 'pretransfer' editing and involves the tRNA(Pro)-independent hydrolysis of activated Ala-AMP. The other activity is designated 'posttransfer' editing and involves deacylation of mischarged Ala-tRNA(Pro). The misacylated Cys-tRNA(Pro) is not edited by ProRS.</text>
</comment>
<evidence type="ECO:0000313" key="12">
    <source>
        <dbReference type="EMBL" id="KRN03799.1"/>
    </source>
</evidence>
<evidence type="ECO:0000256" key="9">
    <source>
        <dbReference type="ARBA" id="ARBA00047671"/>
    </source>
</evidence>
<dbReference type="SUPFAM" id="SSF52954">
    <property type="entry name" value="Class II aaRS ABD-related"/>
    <property type="match status" value="1"/>
</dbReference>
<comment type="subunit">
    <text evidence="2 10">Homodimer.</text>
</comment>
<evidence type="ECO:0000256" key="8">
    <source>
        <dbReference type="ARBA" id="ARBA00023146"/>
    </source>
</evidence>
<dbReference type="InterPro" id="IPR050062">
    <property type="entry name" value="Pro-tRNA_synthetase"/>
</dbReference>
<dbReference type="CDD" id="cd00861">
    <property type="entry name" value="ProRS_anticodon_short"/>
    <property type="match status" value="1"/>
</dbReference>
<dbReference type="EMBL" id="AYZL01000020">
    <property type="protein sequence ID" value="KRN03799.1"/>
    <property type="molecule type" value="Genomic_DNA"/>
</dbReference>
<dbReference type="FunFam" id="3.40.50.800:FF:000011">
    <property type="entry name" value="Proline--tRNA ligase"/>
    <property type="match status" value="1"/>
</dbReference>
<evidence type="ECO:0000313" key="13">
    <source>
        <dbReference type="Proteomes" id="UP000051378"/>
    </source>
</evidence>
<comment type="caution">
    <text evidence="12">The sequence shown here is derived from an EMBL/GenBank/DDBJ whole genome shotgun (WGS) entry which is preliminary data.</text>
</comment>
<dbReference type="InterPro" id="IPR045864">
    <property type="entry name" value="aa-tRNA-synth_II/BPL/LPL"/>
</dbReference>
<keyword evidence="8 10" id="KW-0030">Aminoacyl-tRNA synthetase</keyword>
<dbReference type="OrthoDB" id="9809052at2"/>
<dbReference type="AlphaFoldDB" id="A0A0R2DSC6"/>
<keyword evidence="13" id="KW-1185">Reference proteome</keyword>
<dbReference type="GO" id="GO:0005829">
    <property type="term" value="C:cytosol"/>
    <property type="evidence" value="ECO:0007669"/>
    <property type="project" value="TreeGrafter"/>
</dbReference>
<dbReference type="HAMAP" id="MF_01569">
    <property type="entry name" value="Pro_tRNA_synth_type1"/>
    <property type="match status" value="1"/>
</dbReference>